<accession>A0A1F6NXR3</accession>
<dbReference type="AlphaFoldDB" id="A0A1F6NXR3"/>
<dbReference type="GO" id="GO:0016758">
    <property type="term" value="F:hexosyltransferase activity"/>
    <property type="evidence" value="ECO:0007669"/>
    <property type="project" value="TreeGrafter"/>
</dbReference>
<feature type="domain" description="Glycosyltransferase subfamily 4-like N-terminal" evidence="2">
    <location>
        <begin position="15"/>
        <end position="173"/>
    </location>
</feature>
<dbReference type="PANTHER" id="PTHR45947">
    <property type="entry name" value="SULFOQUINOVOSYL TRANSFERASE SQD2"/>
    <property type="match status" value="1"/>
</dbReference>
<protein>
    <recommendedName>
        <fullName evidence="5">Glycosyl transferase family 1</fullName>
    </recommendedName>
</protein>
<dbReference type="Pfam" id="PF13439">
    <property type="entry name" value="Glyco_transf_4"/>
    <property type="match status" value="1"/>
</dbReference>
<feature type="domain" description="Glycosyl transferase family 1" evidence="1">
    <location>
        <begin position="191"/>
        <end position="349"/>
    </location>
</feature>
<dbReference type="EMBL" id="MFQZ01000001">
    <property type="protein sequence ID" value="OGH88722.1"/>
    <property type="molecule type" value="Genomic_DNA"/>
</dbReference>
<dbReference type="InterPro" id="IPR001296">
    <property type="entry name" value="Glyco_trans_1"/>
</dbReference>
<dbReference type="CDD" id="cd03801">
    <property type="entry name" value="GT4_PimA-like"/>
    <property type="match status" value="1"/>
</dbReference>
<dbReference type="Pfam" id="PF00534">
    <property type="entry name" value="Glycos_transf_1"/>
    <property type="match status" value="1"/>
</dbReference>
<evidence type="ECO:0000313" key="4">
    <source>
        <dbReference type="Proteomes" id="UP000177907"/>
    </source>
</evidence>
<evidence type="ECO:0000313" key="3">
    <source>
        <dbReference type="EMBL" id="OGH88722.1"/>
    </source>
</evidence>
<dbReference type="SUPFAM" id="SSF53756">
    <property type="entry name" value="UDP-Glycosyltransferase/glycogen phosphorylase"/>
    <property type="match status" value="1"/>
</dbReference>
<dbReference type="Gene3D" id="3.40.50.2000">
    <property type="entry name" value="Glycogen Phosphorylase B"/>
    <property type="match status" value="2"/>
</dbReference>
<dbReference type="InterPro" id="IPR028098">
    <property type="entry name" value="Glyco_trans_4-like_N"/>
</dbReference>
<organism evidence="3 4">
    <name type="scientific">Candidatus Magasanikbacteria bacterium RIFOXYC2_FULL_42_28</name>
    <dbReference type="NCBI Taxonomy" id="1798704"/>
    <lineage>
        <taxon>Bacteria</taxon>
        <taxon>Candidatus Magasanikiibacteriota</taxon>
    </lineage>
</organism>
<comment type="caution">
    <text evidence="3">The sequence shown here is derived from an EMBL/GenBank/DDBJ whole genome shotgun (WGS) entry which is preliminary data.</text>
</comment>
<gene>
    <name evidence="3" type="ORF">A3J93_01340</name>
</gene>
<name>A0A1F6NXR3_9BACT</name>
<proteinExistence type="predicted"/>
<dbReference type="PANTHER" id="PTHR45947:SF3">
    <property type="entry name" value="SULFOQUINOVOSYL TRANSFERASE SQD2"/>
    <property type="match status" value="1"/>
</dbReference>
<evidence type="ECO:0008006" key="5">
    <source>
        <dbReference type="Google" id="ProtNLM"/>
    </source>
</evidence>
<dbReference type="Proteomes" id="UP000177907">
    <property type="component" value="Unassembled WGS sequence"/>
</dbReference>
<evidence type="ECO:0000259" key="2">
    <source>
        <dbReference type="Pfam" id="PF13439"/>
    </source>
</evidence>
<sequence length="387" mass="43875">MKILMIGQKGIPARYGGVERHVEELSYELAKLGHEIFVYARSWYTPKNIKNYRGINIIHTPSIHTKHLDAITHTLTSTLHALFQKPDVIHYHGVGPALLSWIPRLFLPNTKVVATFHCIDRYHQKWNFLARFALRVGEWFTCHIPHATIAVSESLRNYCLNEHLCHTRYIPNGARPIVDKSSELLNQFGLKPEKYLLMVARLVRHKGAQYLISAWKNARALESELLADYKLAIVGDSVFTDDYVKELHTLANNYKSIIFAGWVDGKNLEALFANTALLVHPSENEGLPLTVLSAMAAGRPVLVSDIAEHLELIKDKNFLFANTNIDELTERIIALIKAPELRREQGAKNAERAQAHYDWAKIARQTENIYLAKSHALAPARISTASK</sequence>
<evidence type="ECO:0000259" key="1">
    <source>
        <dbReference type="Pfam" id="PF00534"/>
    </source>
</evidence>
<reference evidence="3 4" key="1">
    <citation type="journal article" date="2016" name="Nat. Commun.">
        <title>Thousands of microbial genomes shed light on interconnected biogeochemical processes in an aquifer system.</title>
        <authorList>
            <person name="Anantharaman K."/>
            <person name="Brown C.T."/>
            <person name="Hug L.A."/>
            <person name="Sharon I."/>
            <person name="Castelle C.J."/>
            <person name="Probst A.J."/>
            <person name="Thomas B.C."/>
            <person name="Singh A."/>
            <person name="Wilkins M.J."/>
            <person name="Karaoz U."/>
            <person name="Brodie E.L."/>
            <person name="Williams K.H."/>
            <person name="Hubbard S.S."/>
            <person name="Banfield J.F."/>
        </authorList>
    </citation>
    <scope>NUCLEOTIDE SEQUENCE [LARGE SCALE GENOMIC DNA]</scope>
</reference>
<dbReference type="InterPro" id="IPR050194">
    <property type="entry name" value="Glycosyltransferase_grp1"/>
</dbReference>
<dbReference type="STRING" id="1798704.A3J93_01340"/>